<dbReference type="InterPro" id="IPR001584">
    <property type="entry name" value="Integrase_cat-core"/>
</dbReference>
<dbReference type="InterPro" id="IPR036397">
    <property type="entry name" value="RNaseH_sf"/>
</dbReference>
<evidence type="ECO:0000313" key="2">
    <source>
        <dbReference type="EMBL" id="TBU20527.1"/>
    </source>
</evidence>
<dbReference type="GO" id="GO:0003676">
    <property type="term" value="F:nucleic acid binding"/>
    <property type="evidence" value="ECO:0007669"/>
    <property type="project" value="InterPro"/>
</dbReference>
<feature type="domain" description="Integrase catalytic" evidence="1">
    <location>
        <begin position="1"/>
        <end position="101"/>
    </location>
</feature>
<dbReference type="GO" id="GO:0005634">
    <property type="term" value="C:nucleus"/>
    <property type="evidence" value="ECO:0007669"/>
    <property type="project" value="UniProtKB-ARBA"/>
</dbReference>
<sequence>MISIYDGLCRSKEINDQNDQYSWILNVIDTHTKHLWCFKRINKTSKLVRDALKFLFDNLGVPVAIQSDNGREFKNTLLEAFSTDHNIKIILERPRNPKAQGERRNYSKQGEECGFNILIMLFVHITEQYIEASIIMPSIDIDPDIVLVEENAADTQWILEIASDSKIRSDQQSNEFKKYLSIGDQVLIKKNLDMNTKTKRAPSDSFYDNSVFTVTAILMNNMIEVKNNDSDTKTVFRSVIKRI</sequence>
<accession>A0A4Q9M2W3</accession>
<evidence type="ECO:0000313" key="3">
    <source>
        <dbReference type="Proteomes" id="UP000292282"/>
    </source>
</evidence>
<gene>
    <name evidence="2" type="ORF">CWI38_0057p0070</name>
</gene>
<dbReference type="AlphaFoldDB" id="A0A4Q9M2W3"/>
<keyword evidence="3" id="KW-1185">Reference proteome</keyword>
<dbReference type="InterPro" id="IPR012337">
    <property type="entry name" value="RNaseH-like_sf"/>
</dbReference>
<reference evidence="2 3" key="1">
    <citation type="submission" date="2017-12" db="EMBL/GenBank/DDBJ databases">
        <authorList>
            <person name="Pombert J.-F."/>
            <person name="Haag K.L."/>
            <person name="Ebert D."/>
        </authorList>
    </citation>
    <scope>NUCLEOTIDE SEQUENCE [LARGE SCALE GENOMIC DNA]</scope>
    <source>
        <strain evidence="2">IL-G-3</strain>
    </source>
</reference>
<dbReference type="EMBL" id="PITK01000057">
    <property type="protein sequence ID" value="TBU20527.1"/>
    <property type="molecule type" value="Genomic_DNA"/>
</dbReference>
<dbReference type="Proteomes" id="UP000292282">
    <property type="component" value="Unassembled WGS sequence"/>
</dbReference>
<comment type="caution">
    <text evidence="2">The sequence shown here is derived from an EMBL/GenBank/DDBJ whole genome shotgun (WGS) entry which is preliminary data.</text>
</comment>
<dbReference type="GO" id="GO:0015074">
    <property type="term" value="P:DNA integration"/>
    <property type="evidence" value="ECO:0007669"/>
    <property type="project" value="InterPro"/>
</dbReference>
<dbReference type="PROSITE" id="PS50994">
    <property type="entry name" value="INTEGRASE"/>
    <property type="match status" value="1"/>
</dbReference>
<dbReference type="SUPFAM" id="SSF53098">
    <property type="entry name" value="Ribonuclease H-like"/>
    <property type="match status" value="1"/>
</dbReference>
<dbReference type="Gene3D" id="3.30.420.10">
    <property type="entry name" value="Ribonuclease H-like superfamily/Ribonuclease H"/>
    <property type="match status" value="1"/>
</dbReference>
<proteinExistence type="predicted"/>
<protein>
    <recommendedName>
        <fullName evidence="1">Integrase catalytic domain-containing protein</fullName>
    </recommendedName>
</protein>
<evidence type="ECO:0000259" key="1">
    <source>
        <dbReference type="PROSITE" id="PS50994"/>
    </source>
</evidence>
<dbReference type="Pfam" id="PF00665">
    <property type="entry name" value="rve"/>
    <property type="match status" value="1"/>
</dbReference>
<organism evidence="2 3">
    <name type="scientific">Hamiltosporidium tvaerminnensis</name>
    <dbReference type="NCBI Taxonomy" id="1176355"/>
    <lineage>
        <taxon>Eukaryota</taxon>
        <taxon>Fungi</taxon>
        <taxon>Fungi incertae sedis</taxon>
        <taxon>Microsporidia</taxon>
        <taxon>Dubosqiidae</taxon>
        <taxon>Hamiltosporidium</taxon>
    </lineage>
</organism>
<name>A0A4Q9M2W3_9MICR</name>
<dbReference type="OrthoDB" id="2186513at2759"/>
<dbReference type="VEuPathDB" id="MicrosporidiaDB:CWI38_0057p0070"/>